<organism evidence="2 3">
    <name type="scientific">Tagetes erecta</name>
    <name type="common">African marigold</name>
    <dbReference type="NCBI Taxonomy" id="13708"/>
    <lineage>
        <taxon>Eukaryota</taxon>
        <taxon>Viridiplantae</taxon>
        <taxon>Streptophyta</taxon>
        <taxon>Embryophyta</taxon>
        <taxon>Tracheophyta</taxon>
        <taxon>Spermatophyta</taxon>
        <taxon>Magnoliopsida</taxon>
        <taxon>eudicotyledons</taxon>
        <taxon>Gunneridae</taxon>
        <taxon>Pentapetalae</taxon>
        <taxon>asterids</taxon>
        <taxon>campanulids</taxon>
        <taxon>Asterales</taxon>
        <taxon>Asteraceae</taxon>
        <taxon>Asteroideae</taxon>
        <taxon>Heliantheae alliance</taxon>
        <taxon>Tageteae</taxon>
        <taxon>Tagetes</taxon>
    </lineage>
</organism>
<gene>
    <name evidence="2" type="ORF">QVD17_10795</name>
</gene>
<keyword evidence="3" id="KW-1185">Reference proteome</keyword>
<protein>
    <submittedName>
        <fullName evidence="2">Uncharacterized protein</fullName>
    </submittedName>
</protein>
<accession>A0AAD8P6I7</accession>
<feature type="transmembrane region" description="Helical" evidence="1">
    <location>
        <begin position="22"/>
        <end position="41"/>
    </location>
</feature>
<evidence type="ECO:0000313" key="3">
    <source>
        <dbReference type="Proteomes" id="UP001229421"/>
    </source>
</evidence>
<reference evidence="2" key="1">
    <citation type="journal article" date="2023" name="bioRxiv">
        <title>Improved chromosome-level genome assembly for marigold (Tagetes erecta).</title>
        <authorList>
            <person name="Jiang F."/>
            <person name="Yuan L."/>
            <person name="Wang S."/>
            <person name="Wang H."/>
            <person name="Xu D."/>
            <person name="Wang A."/>
            <person name="Fan W."/>
        </authorList>
    </citation>
    <scope>NUCLEOTIDE SEQUENCE</scope>
    <source>
        <strain evidence="2">WSJ</strain>
        <tissue evidence="2">Leaf</tissue>
    </source>
</reference>
<dbReference type="EMBL" id="JAUHHV010000002">
    <property type="protein sequence ID" value="KAK1433877.1"/>
    <property type="molecule type" value="Genomic_DNA"/>
</dbReference>
<keyword evidence="1" id="KW-1133">Transmembrane helix</keyword>
<name>A0AAD8P6I7_TARER</name>
<evidence type="ECO:0000313" key="2">
    <source>
        <dbReference type="EMBL" id="KAK1433877.1"/>
    </source>
</evidence>
<keyword evidence="1" id="KW-0472">Membrane</keyword>
<dbReference type="AlphaFoldDB" id="A0AAD8P6I7"/>
<dbReference type="Proteomes" id="UP001229421">
    <property type="component" value="Unassembled WGS sequence"/>
</dbReference>
<evidence type="ECO:0000256" key="1">
    <source>
        <dbReference type="SAM" id="Phobius"/>
    </source>
</evidence>
<sequence length="183" mass="21072">MDSSSEMNATDEHDRGYVYGDMMMISSLIISMTLMITLTDLTPTPRFHALRAEWRGRETRPLRAFQLISGVFFDLYNGLPPPTEAQGFFEQYGLPTYQNIAQSIDVFNGLKPTSSLKNMKKFPTYDLNLLVDNLNNFSTNPEILRELNKRLSETTEVLIEWFYALRKAWTFTNPKTPEMLPGL</sequence>
<comment type="caution">
    <text evidence="2">The sequence shown here is derived from an EMBL/GenBank/DDBJ whole genome shotgun (WGS) entry which is preliminary data.</text>
</comment>
<keyword evidence="1" id="KW-0812">Transmembrane</keyword>
<proteinExistence type="predicted"/>